<dbReference type="Proteomes" id="UP000014074">
    <property type="component" value="Unassembled WGS sequence"/>
</dbReference>
<keyword evidence="4" id="KW-0496">Mitochondrion</keyword>
<dbReference type="KEGG" id="tmn:UCRPA7_5261"/>
<evidence type="ECO:0000256" key="7">
    <source>
        <dbReference type="SAM" id="MobiDB-lite"/>
    </source>
</evidence>
<protein>
    <recommendedName>
        <fullName evidence="6">Large ribosomal subunit protein mL50</fullName>
    </recommendedName>
</protein>
<evidence type="ECO:0000256" key="3">
    <source>
        <dbReference type="ARBA" id="ARBA00022980"/>
    </source>
</evidence>
<keyword evidence="9" id="KW-1185">Reference proteome</keyword>
<evidence type="ECO:0000256" key="2">
    <source>
        <dbReference type="ARBA" id="ARBA00008860"/>
    </source>
</evidence>
<dbReference type="Pfam" id="PF10501">
    <property type="entry name" value="Ribosomal_L50"/>
    <property type="match status" value="1"/>
</dbReference>
<evidence type="ECO:0000313" key="8">
    <source>
        <dbReference type="EMBL" id="EON99275.1"/>
    </source>
</evidence>
<proteinExistence type="inferred from homology"/>
<dbReference type="eggNOG" id="ENOG502S9FC">
    <property type="taxonomic scope" value="Eukaryota"/>
</dbReference>
<evidence type="ECO:0000256" key="1">
    <source>
        <dbReference type="ARBA" id="ARBA00004173"/>
    </source>
</evidence>
<dbReference type="EMBL" id="KB933176">
    <property type="protein sequence ID" value="EON99275.1"/>
    <property type="molecule type" value="Genomic_DNA"/>
</dbReference>
<evidence type="ECO:0000256" key="5">
    <source>
        <dbReference type="ARBA" id="ARBA00023274"/>
    </source>
</evidence>
<dbReference type="GO" id="GO:0005739">
    <property type="term" value="C:mitochondrion"/>
    <property type="evidence" value="ECO:0007669"/>
    <property type="project" value="UniProtKB-SubCell"/>
</dbReference>
<evidence type="ECO:0000313" key="9">
    <source>
        <dbReference type="Proteomes" id="UP000014074"/>
    </source>
</evidence>
<evidence type="ECO:0000256" key="6">
    <source>
        <dbReference type="ARBA" id="ARBA00035183"/>
    </source>
</evidence>
<dbReference type="RefSeq" id="XP_007915999.1">
    <property type="nucleotide sequence ID" value="XM_007917808.1"/>
</dbReference>
<gene>
    <name evidence="8" type="ORF">UCRPA7_5261</name>
</gene>
<comment type="subcellular location">
    <subcellularLocation>
        <location evidence="1">Mitochondrion</location>
    </subcellularLocation>
</comment>
<name>R8BIX6_PHAM7</name>
<dbReference type="GO" id="GO:1990904">
    <property type="term" value="C:ribonucleoprotein complex"/>
    <property type="evidence" value="ECO:0007669"/>
    <property type="project" value="UniProtKB-KW"/>
</dbReference>
<dbReference type="HOGENOM" id="CLU_034472_2_0_1"/>
<dbReference type="GeneID" id="19325797"/>
<evidence type="ECO:0000256" key="4">
    <source>
        <dbReference type="ARBA" id="ARBA00023128"/>
    </source>
</evidence>
<feature type="region of interest" description="Disordered" evidence="7">
    <location>
        <begin position="1"/>
        <end position="38"/>
    </location>
</feature>
<keyword evidence="5" id="KW-0687">Ribonucleoprotein</keyword>
<sequence length="339" mass="37886">MRATAESLHDARPEDPYKATPEEETQVEARVEEQTPEGWEEEFAVPEIQTNLKLPSSVTVAPTKEQLDSSPYVPAENIEGLEWVGGLENWWEDESHWSPSSDFVGFGPKEKVRDASLLEVLARRAVVEALAWREAGSESLAALWERGGREELLRALALGVEVAENGAATLKGDTSKVVEDLRWRPVEEEASGASQPTAPGEFSAEEAREYLQSWDKSWKNVSLQDPRLKFAISKRILQLTGHVIPDGKLHSIQNVQQLLNILVKPPQPTKVAEAIETSGDLLSLPNVQVYSRRVTPVDKHKMVGRWKVIVQELEKRGLPVTGTGKYDKAREREYLRGKA</sequence>
<dbReference type="AlphaFoldDB" id="R8BIX6"/>
<dbReference type="GO" id="GO:0005840">
    <property type="term" value="C:ribosome"/>
    <property type="evidence" value="ECO:0007669"/>
    <property type="project" value="UniProtKB-KW"/>
</dbReference>
<feature type="compositionally biased region" description="Basic and acidic residues" evidence="7">
    <location>
        <begin position="7"/>
        <end position="33"/>
    </location>
</feature>
<organism evidence="8 9">
    <name type="scientific">Phaeoacremonium minimum (strain UCR-PA7)</name>
    <name type="common">Esca disease fungus</name>
    <name type="synonym">Togninia minima</name>
    <dbReference type="NCBI Taxonomy" id="1286976"/>
    <lineage>
        <taxon>Eukaryota</taxon>
        <taxon>Fungi</taxon>
        <taxon>Dikarya</taxon>
        <taxon>Ascomycota</taxon>
        <taxon>Pezizomycotina</taxon>
        <taxon>Sordariomycetes</taxon>
        <taxon>Sordariomycetidae</taxon>
        <taxon>Togniniales</taxon>
        <taxon>Togniniaceae</taxon>
        <taxon>Phaeoacremonium</taxon>
    </lineage>
</organism>
<dbReference type="OrthoDB" id="6220758at2759"/>
<comment type="similarity">
    <text evidence="2">Belongs to the mitochondrion-specific ribosomal protein mL50 family.</text>
</comment>
<accession>R8BIX6</accession>
<dbReference type="InterPro" id="IPR018305">
    <property type="entry name" value="Ribosomal_m50"/>
</dbReference>
<reference evidence="9" key="1">
    <citation type="journal article" date="2013" name="Genome Announc.">
        <title>Draft genome sequence of the ascomycete Phaeoacremonium aleophilum strain UCR-PA7, a causal agent of the esca disease complex in grapevines.</title>
        <authorList>
            <person name="Blanco-Ulate B."/>
            <person name="Rolshausen P."/>
            <person name="Cantu D."/>
        </authorList>
    </citation>
    <scope>NUCLEOTIDE SEQUENCE [LARGE SCALE GENOMIC DNA]</scope>
    <source>
        <strain evidence="9">UCR-PA7</strain>
    </source>
</reference>
<keyword evidence="3" id="KW-0689">Ribosomal protein</keyword>